<sequence>MAEDSSSNYTSLAQQFSHLNITVEDQSNVTVEDQLDVTNSGVNVVLGEFANWQPFNNTQENSNEVRCSIIYEKITGLIERPCSRSAILFGNLIIIMFSVQSKGGANRRIVVRAANEVIYVNDRARLFISRPVHSINHLLEKSVGLYNDCLIHRSRAPESTTNFYRQTRYINILWIRGFNFTRCKAAAAPTYDDFLPPSIVERDIPPAQSSSSAMSLRRYGNVTVIHVQSNYPEKIVSRPGIAVIHYWSEIESESISYLSFDMIPISAMLYYPIKTDDARK</sequence>
<proteinExistence type="predicted"/>
<dbReference type="AlphaFoldDB" id="A0A6H5J3E7"/>
<name>A0A6H5J3E7_9HYME</name>
<dbReference type="Proteomes" id="UP000479190">
    <property type="component" value="Unassembled WGS sequence"/>
</dbReference>
<dbReference type="EMBL" id="CADCXV010001405">
    <property type="protein sequence ID" value="CAB0044176.1"/>
    <property type="molecule type" value="Genomic_DNA"/>
</dbReference>
<organism evidence="1 2">
    <name type="scientific">Trichogramma brassicae</name>
    <dbReference type="NCBI Taxonomy" id="86971"/>
    <lineage>
        <taxon>Eukaryota</taxon>
        <taxon>Metazoa</taxon>
        <taxon>Ecdysozoa</taxon>
        <taxon>Arthropoda</taxon>
        <taxon>Hexapoda</taxon>
        <taxon>Insecta</taxon>
        <taxon>Pterygota</taxon>
        <taxon>Neoptera</taxon>
        <taxon>Endopterygota</taxon>
        <taxon>Hymenoptera</taxon>
        <taxon>Apocrita</taxon>
        <taxon>Proctotrupomorpha</taxon>
        <taxon>Chalcidoidea</taxon>
        <taxon>Trichogrammatidae</taxon>
        <taxon>Trichogramma</taxon>
    </lineage>
</organism>
<evidence type="ECO:0000313" key="2">
    <source>
        <dbReference type="Proteomes" id="UP000479190"/>
    </source>
</evidence>
<gene>
    <name evidence="1" type="ORF">TBRA_LOCUS15764</name>
</gene>
<keyword evidence="2" id="KW-1185">Reference proteome</keyword>
<protein>
    <submittedName>
        <fullName evidence="1">Uncharacterized protein</fullName>
    </submittedName>
</protein>
<evidence type="ECO:0000313" key="1">
    <source>
        <dbReference type="EMBL" id="CAB0044176.1"/>
    </source>
</evidence>
<reference evidence="1 2" key="1">
    <citation type="submission" date="2020-02" db="EMBL/GenBank/DDBJ databases">
        <authorList>
            <person name="Ferguson B K."/>
        </authorList>
    </citation>
    <scope>NUCLEOTIDE SEQUENCE [LARGE SCALE GENOMIC DNA]</scope>
</reference>
<accession>A0A6H5J3E7</accession>